<dbReference type="Gene3D" id="3.90.25.10">
    <property type="entry name" value="UDP-galactose 4-epimerase, domain 1"/>
    <property type="match status" value="1"/>
</dbReference>
<reference evidence="4 5" key="1">
    <citation type="journal article" date="2014" name="Nat. Commun.">
        <title>Klebsormidium flaccidum genome reveals primary factors for plant terrestrial adaptation.</title>
        <authorList>
            <person name="Hori K."/>
            <person name="Maruyama F."/>
            <person name="Fujisawa T."/>
            <person name="Togashi T."/>
            <person name="Yamamoto N."/>
            <person name="Seo M."/>
            <person name="Sato S."/>
            <person name="Yamada T."/>
            <person name="Mori H."/>
            <person name="Tajima N."/>
            <person name="Moriyama T."/>
            <person name="Ikeuchi M."/>
            <person name="Watanabe M."/>
            <person name="Wada H."/>
            <person name="Kobayashi K."/>
            <person name="Saito M."/>
            <person name="Masuda T."/>
            <person name="Sasaki-Sekimoto Y."/>
            <person name="Mashiguchi K."/>
            <person name="Awai K."/>
            <person name="Shimojima M."/>
            <person name="Masuda S."/>
            <person name="Iwai M."/>
            <person name="Nobusawa T."/>
            <person name="Narise T."/>
            <person name="Kondo S."/>
            <person name="Saito H."/>
            <person name="Sato R."/>
            <person name="Murakawa M."/>
            <person name="Ihara Y."/>
            <person name="Oshima-Yamada Y."/>
            <person name="Ohtaka K."/>
            <person name="Satoh M."/>
            <person name="Sonobe K."/>
            <person name="Ishii M."/>
            <person name="Ohtani R."/>
            <person name="Kanamori-Sato M."/>
            <person name="Honoki R."/>
            <person name="Miyazaki D."/>
            <person name="Mochizuki H."/>
            <person name="Umetsu J."/>
            <person name="Higashi K."/>
            <person name="Shibata D."/>
            <person name="Kamiya Y."/>
            <person name="Sato N."/>
            <person name="Nakamura Y."/>
            <person name="Tabata S."/>
            <person name="Ida S."/>
            <person name="Kurokawa K."/>
            <person name="Ohta H."/>
        </authorList>
    </citation>
    <scope>NUCLEOTIDE SEQUENCE [LARGE SCALE GENOMIC DNA]</scope>
    <source>
        <strain evidence="4 5">NIES-2285</strain>
    </source>
</reference>
<dbReference type="AlphaFoldDB" id="A0A1Y1HJK5"/>
<dbReference type="EMBL" id="DF236966">
    <property type="protein sequence ID" value="GAQ78715.1"/>
    <property type="molecule type" value="Genomic_DNA"/>
</dbReference>
<dbReference type="SUPFAM" id="SSF51735">
    <property type="entry name" value="NAD(P)-binding Rossmann-fold domains"/>
    <property type="match status" value="1"/>
</dbReference>
<evidence type="ECO:0000256" key="1">
    <source>
        <dbReference type="ARBA" id="ARBA00022857"/>
    </source>
</evidence>
<evidence type="ECO:0000256" key="2">
    <source>
        <dbReference type="ARBA" id="ARBA00023002"/>
    </source>
</evidence>
<dbReference type="InterPro" id="IPR036291">
    <property type="entry name" value="NAD(P)-bd_dom_sf"/>
</dbReference>
<dbReference type="Proteomes" id="UP000054558">
    <property type="component" value="Unassembled WGS sequence"/>
</dbReference>
<dbReference type="PANTHER" id="PTHR43349">
    <property type="entry name" value="PINORESINOL REDUCTASE-RELATED"/>
    <property type="match status" value="1"/>
</dbReference>
<feature type="domain" description="NmrA-like" evidence="3">
    <location>
        <begin position="5"/>
        <end position="251"/>
    </location>
</feature>
<dbReference type="InterPro" id="IPR045312">
    <property type="entry name" value="PCBER-like"/>
</dbReference>
<dbReference type="OMA" id="DYWMSWG"/>
<dbReference type="GO" id="GO:0009807">
    <property type="term" value="P:lignan biosynthetic process"/>
    <property type="evidence" value="ECO:0000318"/>
    <property type="project" value="GO_Central"/>
</dbReference>
<keyword evidence="1" id="KW-0521">NADP</keyword>
<dbReference type="Gene3D" id="3.40.50.720">
    <property type="entry name" value="NAD(P)-binding Rossmann-like Domain"/>
    <property type="match status" value="1"/>
</dbReference>
<dbReference type="Pfam" id="PF05368">
    <property type="entry name" value="NmrA"/>
    <property type="match status" value="1"/>
</dbReference>
<sequence>MAPTSILIIGATGYIGRHIALAAAAAPEAAAYALISKATAGKPERKEVLDQLRSAGVQFLEGDLYDHASLVAALKQVSVVISTVGFAQLADQTKIIDAAKEAGTITRILPSEFGLDPSEKTIQAFGELATLWNVKKAVLPALRASGIPYTIVWANAFAGYALPGLGALGPPVENEVTVFGSGDVKGILNNEGDIGTYAIKAALDPRTVNKTVHVEPPQNVVTQNELIALAEKARGKTYARKTVSAEELFEQYKTFDPSIRFLPYLHYAIWISGDSLQPLPEGHVSSVDLYPDVEYKTLAQLL</sequence>
<evidence type="ECO:0000259" key="3">
    <source>
        <dbReference type="Pfam" id="PF05368"/>
    </source>
</evidence>
<evidence type="ECO:0000313" key="4">
    <source>
        <dbReference type="EMBL" id="GAQ78715.1"/>
    </source>
</evidence>
<protein>
    <submittedName>
        <fullName evidence="4">NAD(P)-binding Rossmann-fold superfamily protein</fullName>
    </submittedName>
</protein>
<evidence type="ECO:0000313" key="5">
    <source>
        <dbReference type="Proteomes" id="UP000054558"/>
    </source>
</evidence>
<name>A0A1Y1HJK5_KLENI</name>
<proteinExistence type="predicted"/>
<accession>A0A1Y1HJK5</accession>
<dbReference type="STRING" id="105231.A0A1Y1HJK5"/>
<dbReference type="InterPro" id="IPR008030">
    <property type="entry name" value="NmrA-like"/>
</dbReference>
<dbReference type="OrthoDB" id="419598at2759"/>
<gene>
    <name evidence="4" type="ORF">KFL_000170610</name>
</gene>
<dbReference type="GO" id="GO:0050664">
    <property type="term" value="F:oxidoreductase activity, acting on NAD(P)H, oxygen as acceptor"/>
    <property type="evidence" value="ECO:0000318"/>
    <property type="project" value="GO_Central"/>
</dbReference>
<organism evidence="4 5">
    <name type="scientific">Klebsormidium nitens</name>
    <name type="common">Green alga</name>
    <name type="synonym">Ulothrix nitens</name>
    <dbReference type="NCBI Taxonomy" id="105231"/>
    <lineage>
        <taxon>Eukaryota</taxon>
        <taxon>Viridiplantae</taxon>
        <taxon>Streptophyta</taxon>
        <taxon>Klebsormidiophyceae</taxon>
        <taxon>Klebsormidiales</taxon>
        <taxon>Klebsormidiaceae</taxon>
        <taxon>Klebsormidium</taxon>
    </lineage>
</organism>
<dbReference type="PANTHER" id="PTHR43349:SF93">
    <property type="entry name" value="ISOFLAVONE REDUCTASE HOMOLOG P3-RELATED"/>
    <property type="match status" value="1"/>
</dbReference>
<keyword evidence="5" id="KW-1185">Reference proteome</keyword>
<dbReference type="InterPro" id="IPR050608">
    <property type="entry name" value="NmrA-type/Isoflavone_red_sf"/>
</dbReference>
<dbReference type="CDD" id="cd05259">
    <property type="entry name" value="PCBER_SDR_a"/>
    <property type="match status" value="1"/>
</dbReference>
<keyword evidence="2" id="KW-0560">Oxidoreductase</keyword>